<evidence type="ECO:0000256" key="2">
    <source>
        <dbReference type="ARBA" id="ARBA00023004"/>
    </source>
</evidence>
<keyword evidence="2" id="KW-0408">Iron</keyword>
<dbReference type="InterPro" id="IPR017900">
    <property type="entry name" value="4Fe4S_Fe_S_CS"/>
</dbReference>
<keyword evidence="3" id="KW-0411">Iron-sulfur</keyword>
<proteinExistence type="predicted"/>
<comment type="caution">
    <text evidence="5">The sequence shown here is derived from an EMBL/GenBank/DDBJ whole genome shotgun (WGS) entry which is preliminary data.</text>
</comment>
<evidence type="ECO:0000313" key="6">
    <source>
        <dbReference type="Proteomes" id="UP000729290"/>
    </source>
</evidence>
<dbReference type="InterPro" id="IPR017896">
    <property type="entry name" value="4Fe4S_Fe-S-bd"/>
</dbReference>
<protein>
    <submittedName>
        <fullName evidence="5">4Fe-4S ferredoxin</fullName>
    </submittedName>
</protein>
<organism evidence="5 6">
    <name type="scientific">Anaerotignum lactatifermentans</name>
    <dbReference type="NCBI Taxonomy" id="160404"/>
    <lineage>
        <taxon>Bacteria</taxon>
        <taxon>Bacillati</taxon>
        <taxon>Bacillota</taxon>
        <taxon>Clostridia</taxon>
        <taxon>Lachnospirales</taxon>
        <taxon>Anaerotignaceae</taxon>
        <taxon>Anaerotignum</taxon>
    </lineage>
</organism>
<evidence type="ECO:0000256" key="3">
    <source>
        <dbReference type="ARBA" id="ARBA00023014"/>
    </source>
</evidence>
<dbReference type="EMBL" id="JACSNV010000009">
    <property type="protein sequence ID" value="MBM6878059.1"/>
    <property type="molecule type" value="Genomic_DNA"/>
</dbReference>
<dbReference type="InterPro" id="IPR047964">
    <property type="entry name" value="EFR1-like"/>
</dbReference>
<dbReference type="PANTHER" id="PTHR43122:SF1">
    <property type="entry name" value="IRON-SULFUR-BINDING PROTEIN"/>
    <property type="match status" value="1"/>
</dbReference>
<dbReference type="PANTHER" id="PTHR43122">
    <property type="entry name" value="FERREDOXIN SUBUNIT OF PYRUVATE:FLAVODOXIN OXIDOREDUCTASE-RELATED"/>
    <property type="match status" value="1"/>
</dbReference>
<evidence type="ECO:0000256" key="1">
    <source>
        <dbReference type="ARBA" id="ARBA00022723"/>
    </source>
</evidence>
<keyword evidence="1" id="KW-0479">Metal-binding</keyword>
<dbReference type="Proteomes" id="UP000729290">
    <property type="component" value="Unassembled WGS sequence"/>
</dbReference>
<dbReference type="NCBIfam" id="NF038196">
    <property type="entry name" value="ferrodoxin_EFR1"/>
    <property type="match status" value="1"/>
</dbReference>
<dbReference type="PROSITE" id="PS51379">
    <property type="entry name" value="4FE4S_FER_2"/>
    <property type="match status" value="2"/>
</dbReference>
<dbReference type="InterPro" id="IPR029039">
    <property type="entry name" value="Flavoprotein-like_sf"/>
</dbReference>
<dbReference type="SUPFAM" id="SSF52218">
    <property type="entry name" value="Flavoproteins"/>
    <property type="match status" value="1"/>
</dbReference>
<gene>
    <name evidence="5" type="ORF">H9X83_07780</name>
</gene>
<sequence length="260" mass="29155">MIFYFSGTGNSYHTARMLAEGLGDHMVNLAEAAKAGNYTYTLKPGEKLGFVFPVYSWAPPKAVEDFIKNLELYYADDIYTYAVCTCGDSAGETMSILEGCLQENGLSLDSGFSVVMPDNYVVMFRVDSPEEQRKKWQHADEVIQLILRAVKLEKRDFFRVKKGRGSFVKSNIINPLFRRFATKTDAFYPTVNCIGCGLCAQVCTSGCITMAAGVPVWEEDHCNMCLACLHRCPQHAIQYGKKTVKKGRYLHPDYQKGPQS</sequence>
<dbReference type="PROSITE" id="PS00198">
    <property type="entry name" value="4FE4S_FER_1"/>
    <property type="match status" value="1"/>
</dbReference>
<dbReference type="Gene3D" id="3.40.50.360">
    <property type="match status" value="1"/>
</dbReference>
<feature type="domain" description="4Fe-4S ferredoxin-type" evidence="4">
    <location>
        <begin position="183"/>
        <end position="213"/>
    </location>
</feature>
<evidence type="ECO:0000259" key="4">
    <source>
        <dbReference type="PROSITE" id="PS51379"/>
    </source>
</evidence>
<dbReference type="Gene3D" id="3.30.70.20">
    <property type="match status" value="1"/>
</dbReference>
<accession>A0ABS2GC48</accession>
<dbReference type="RefSeq" id="WP_205133725.1">
    <property type="nucleotide sequence ID" value="NZ_JACSNT010000008.1"/>
</dbReference>
<dbReference type="SUPFAM" id="SSF54862">
    <property type="entry name" value="4Fe-4S ferredoxins"/>
    <property type="match status" value="1"/>
</dbReference>
<feature type="domain" description="4Fe-4S ferredoxin-type" evidence="4">
    <location>
        <begin position="215"/>
        <end position="242"/>
    </location>
</feature>
<evidence type="ECO:0000313" key="5">
    <source>
        <dbReference type="EMBL" id="MBM6878059.1"/>
    </source>
</evidence>
<reference evidence="5 6" key="1">
    <citation type="journal article" date="2021" name="Sci. Rep.">
        <title>The distribution of antibiotic resistance genes in chicken gut microbiota commensals.</title>
        <authorList>
            <person name="Juricova H."/>
            <person name="Matiasovicova J."/>
            <person name="Kubasova T."/>
            <person name="Cejkova D."/>
            <person name="Rychlik I."/>
        </authorList>
    </citation>
    <scope>NUCLEOTIDE SEQUENCE [LARGE SCALE GENOMIC DNA]</scope>
    <source>
        <strain evidence="5 6">An431b</strain>
    </source>
</reference>
<name>A0ABS2GC48_9FIRM</name>
<keyword evidence="6" id="KW-1185">Reference proteome</keyword>